<protein>
    <submittedName>
        <fullName evidence="1">Uncharacterized protein</fullName>
    </submittedName>
</protein>
<dbReference type="EMBL" id="KI660206">
    <property type="protein sequence ID" value="ETN76808.1"/>
    <property type="molecule type" value="Genomic_DNA"/>
</dbReference>
<gene>
    <name evidence="1" type="ORF">NECAME_11419</name>
</gene>
<dbReference type="Proteomes" id="UP000053676">
    <property type="component" value="Unassembled WGS sequence"/>
</dbReference>
<keyword evidence="2" id="KW-1185">Reference proteome</keyword>
<sequence length="450" mass="50744">MYGEVKNWYKGCDDLLDDLEREIKENQLRQKPASLSQTSVADEDKMPLVCLNHEEMVIGTTAENSENALNDCGLFEVFDFSDLQSFIAAPSFEGCSWSDVMLTRSHMIPKALARSGMECGSFPDNLRQFFEALIVEMQNNTPSSFIHDFICHEIVISLQNSLHPSLLPSPDTLSRLFHDIAKPEFGQKFDAASAVYRLLMFFLYQFPACNEEGRFYWLQVLTDGPLDGACAPSSDRRGSFLEFNNLMSRVAGFRKMVLETFTHDGSSRDLMEFIVSVLEVDLFNMEEYLQGCDGLDTSQKSGEEEETCNSSVHSLASKNASLLLEQPQSSSVLCGVPLACIVFYDPHERRKRGLDKASMETCFAIVDNAVNTTSIMCARLSWRLLSVCLEGVRFFLANTLKLFHAEEISIDLQMDVERLGRYLVKKGLSVDEIVCLLPMKWLSDIIRTMG</sequence>
<proteinExistence type="predicted"/>
<dbReference type="KEGG" id="nai:NECAME_11419"/>
<reference evidence="2" key="1">
    <citation type="journal article" date="2014" name="Nat. Genet.">
        <title>Genome of the human hookworm Necator americanus.</title>
        <authorList>
            <person name="Tang Y.T."/>
            <person name="Gao X."/>
            <person name="Rosa B.A."/>
            <person name="Abubucker S."/>
            <person name="Hallsworth-Pepin K."/>
            <person name="Martin J."/>
            <person name="Tyagi R."/>
            <person name="Heizer E."/>
            <person name="Zhang X."/>
            <person name="Bhonagiri-Palsikar V."/>
            <person name="Minx P."/>
            <person name="Warren W.C."/>
            <person name="Wang Q."/>
            <person name="Zhan B."/>
            <person name="Hotez P.J."/>
            <person name="Sternberg P.W."/>
            <person name="Dougall A."/>
            <person name="Gaze S.T."/>
            <person name="Mulvenna J."/>
            <person name="Sotillo J."/>
            <person name="Ranganathan S."/>
            <person name="Rabelo E.M."/>
            <person name="Wilson R.K."/>
            <person name="Felgner P.L."/>
            <person name="Bethony J."/>
            <person name="Hawdon J.M."/>
            <person name="Gasser R.B."/>
            <person name="Loukas A."/>
            <person name="Mitreva M."/>
        </authorList>
    </citation>
    <scope>NUCLEOTIDE SEQUENCE [LARGE SCALE GENOMIC DNA]</scope>
</reference>
<evidence type="ECO:0000313" key="1">
    <source>
        <dbReference type="EMBL" id="ETN76808.1"/>
    </source>
</evidence>
<organism evidence="1 2">
    <name type="scientific">Necator americanus</name>
    <name type="common">Human hookworm</name>
    <dbReference type="NCBI Taxonomy" id="51031"/>
    <lineage>
        <taxon>Eukaryota</taxon>
        <taxon>Metazoa</taxon>
        <taxon>Ecdysozoa</taxon>
        <taxon>Nematoda</taxon>
        <taxon>Chromadorea</taxon>
        <taxon>Rhabditida</taxon>
        <taxon>Rhabditina</taxon>
        <taxon>Rhabditomorpha</taxon>
        <taxon>Strongyloidea</taxon>
        <taxon>Ancylostomatidae</taxon>
        <taxon>Bunostominae</taxon>
        <taxon>Necator</taxon>
    </lineage>
</organism>
<name>W2T4L1_NECAM</name>
<dbReference type="AlphaFoldDB" id="W2T4L1"/>
<evidence type="ECO:0000313" key="2">
    <source>
        <dbReference type="Proteomes" id="UP000053676"/>
    </source>
</evidence>
<dbReference type="OrthoDB" id="5775635at2759"/>
<accession>W2T4L1</accession>